<comment type="caution">
    <text evidence="1">The sequence shown here is derived from an EMBL/GenBank/DDBJ whole genome shotgun (WGS) entry which is preliminary data.</text>
</comment>
<evidence type="ECO:0000313" key="1">
    <source>
        <dbReference type="EMBL" id="CAF0713996.1"/>
    </source>
</evidence>
<dbReference type="AlphaFoldDB" id="A0A813M814"/>
<accession>A0A813M814</accession>
<reference evidence="1" key="1">
    <citation type="submission" date="2021-02" db="EMBL/GenBank/DDBJ databases">
        <authorList>
            <person name="Nowell W R."/>
        </authorList>
    </citation>
    <scope>NUCLEOTIDE SEQUENCE</scope>
    <source>
        <strain evidence="1">Ploen Becks lab</strain>
    </source>
</reference>
<dbReference type="EMBL" id="CAJNOC010000089">
    <property type="protein sequence ID" value="CAF0713996.1"/>
    <property type="molecule type" value="Genomic_DNA"/>
</dbReference>
<protein>
    <submittedName>
        <fullName evidence="1">Uncharacterized protein</fullName>
    </submittedName>
</protein>
<proteinExistence type="predicted"/>
<organism evidence="1 2">
    <name type="scientific">Brachionus calyciflorus</name>
    <dbReference type="NCBI Taxonomy" id="104777"/>
    <lineage>
        <taxon>Eukaryota</taxon>
        <taxon>Metazoa</taxon>
        <taxon>Spiralia</taxon>
        <taxon>Gnathifera</taxon>
        <taxon>Rotifera</taxon>
        <taxon>Eurotatoria</taxon>
        <taxon>Monogononta</taxon>
        <taxon>Pseudotrocha</taxon>
        <taxon>Ploima</taxon>
        <taxon>Brachionidae</taxon>
        <taxon>Brachionus</taxon>
    </lineage>
</organism>
<gene>
    <name evidence="1" type="ORF">OXX778_LOCUS1406</name>
</gene>
<dbReference type="OrthoDB" id="10481765at2759"/>
<dbReference type="Proteomes" id="UP000663879">
    <property type="component" value="Unassembled WGS sequence"/>
</dbReference>
<name>A0A813M814_9BILA</name>
<keyword evidence="2" id="KW-1185">Reference proteome</keyword>
<evidence type="ECO:0000313" key="2">
    <source>
        <dbReference type="Proteomes" id="UP000663879"/>
    </source>
</evidence>
<sequence>MYSHYLPERTGSHSSNYSRYEPITTPKYSYLDDRMDHYVERINRTYHDVTTRPHSSLYIRKSGDFYMTNNKSNDS</sequence>